<keyword evidence="2" id="KW-0812">Transmembrane</keyword>
<organism evidence="3 4">
    <name type="scientific">Urochloa decumbens</name>
    <dbReference type="NCBI Taxonomy" id="240449"/>
    <lineage>
        <taxon>Eukaryota</taxon>
        <taxon>Viridiplantae</taxon>
        <taxon>Streptophyta</taxon>
        <taxon>Embryophyta</taxon>
        <taxon>Tracheophyta</taxon>
        <taxon>Spermatophyta</taxon>
        <taxon>Magnoliopsida</taxon>
        <taxon>Liliopsida</taxon>
        <taxon>Poales</taxon>
        <taxon>Poaceae</taxon>
        <taxon>PACMAD clade</taxon>
        <taxon>Panicoideae</taxon>
        <taxon>Panicodae</taxon>
        <taxon>Paniceae</taxon>
        <taxon>Melinidinae</taxon>
        <taxon>Urochloa</taxon>
    </lineage>
</organism>
<evidence type="ECO:0000313" key="3">
    <source>
        <dbReference type="EMBL" id="CAL4888781.1"/>
    </source>
</evidence>
<name>A0ABC8VDQ2_9POAL</name>
<dbReference type="PANTHER" id="PTHR31170:SF25">
    <property type="entry name" value="BNAA09G04570D PROTEIN"/>
    <property type="match status" value="1"/>
</dbReference>
<evidence type="ECO:0000256" key="1">
    <source>
        <dbReference type="SAM" id="MobiDB-lite"/>
    </source>
</evidence>
<dbReference type="EMBL" id="OZ075111">
    <property type="protein sequence ID" value="CAL4888781.1"/>
    <property type="molecule type" value="Genomic_DNA"/>
</dbReference>
<feature type="transmembrane region" description="Helical" evidence="2">
    <location>
        <begin position="462"/>
        <end position="489"/>
    </location>
</feature>
<sequence length="493" mass="55891">MATDSEVVTTRSEEASATAPEADSLEIVVGQKLRQHDGDGESSSMSIFRVPAHIRDANKELYEPRLVSIGPYYRGRAALRAMEQHKWRLLRELLSNREHHPGILLGMCVKAVRGVEQHARCCYSERTDNDVEGFAEMLLLDGCFIIQFFAKLHNKEEDPLCDVGWGLPLLLSDLLLLENQIPFRVLEELFRVVAPDAETWHLRSLLLPHIRSHFSSLYNKPSTHDVLTRLPQEIHHLLHLFYEAIVPNPRRADMVMESARKSPSRLANKLHGWFRAAVRVRDKFTLITQDSGAGAQPPPLLLPSVTMLREAGVRFAEKKSPRHMFDITFDKASGVMEMPRVQVDQANKPLFVNLLAFEQTSRGHGGGDQYWLSSYTALMSFLVKTGKDVEQLQKRGIMDSLLDSNDDAATGFFQQLGLGGCSSLDYEEHRFQEMFADLRQYYDSSWHKHKAEFLRDHCRSPWAIIALAAAMLAVGFTLFKVSTAIYSLVRPGH</sequence>
<dbReference type="Pfam" id="PF03140">
    <property type="entry name" value="DUF247"/>
    <property type="match status" value="1"/>
</dbReference>
<keyword evidence="2" id="KW-0472">Membrane</keyword>
<proteinExistence type="predicted"/>
<accession>A0ABC8VDQ2</accession>
<evidence type="ECO:0000313" key="4">
    <source>
        <dbReference type="Proteomes" id="UP001497457"/>
    </source>
</evidence>
<dbReference type="PANTHER" id="PTHR31170">
    <property type="entry name" value="BNAC04G53230D PROTEIN"/>
    <property type="match status" value="1"/>
</dbReference>
<keyword evidence="4" id="KW-1185">Reference proteome</keyword>
<gene>
    <name evidence="3" type="ORF">URODEC1_LOCUS2383</name>
</gene>
<dbReference type="AlphaFoldDB" id="A0ABC8VDQ2"/>
<feature type="region of interest" description="Disordered" evidence="1">
    <location>
        <begin position="1"/>
        <end position="21"/>
    </location>
</feature>
<reference evidence="3" key="1">
    <citation type="submission" date="2024-10" db="EMBL/GenBank/DDBJ databases">
        <authorList>
            <person name="Ryan C."/>
        </authorList>
    </citation>
    <scope>NUCLEOTIDE SEQUENCE [LARGE SCALE GENOMIC DNA]</scope>
</reference>
<feature type="compositionally biased region" description="Polar residues" evidence="1">
    <location>
        <begin position="1"/>
        <end position="10"/>
    </location>
</feature>
<evidence type="ECO:0000256" key="2">
    <source>
        <dbReference type="SAM" id="Phobius"/>
    </source>
</evidence>
<protein>
    <submittedName>
        <fullName evidence="3">Uncharacterized protein</fullName>
    </submittedName>
</protein>
<keyword evidence="2" id="KW-1133">Transmembrane helix</keyword>
<dbReference type="Proteomes" id="UP001497457">
    <property type="component" value="Chromosome 1b"/>
</dbReference>
<dbReference type="InterPro" id="IPR004158">
    <property type="entry name" value="DUF247_pln"/>
</dbReference>